<proteinExistence type="predicted"/>
<name>A0A9W6RT52_9ACTN</name>
<dbReference type="Gene3D" id="3.40.50.2300">
    <property type="match status" value="1"/>
</dbReference>
<evidence type="ECO:0000256" key="2">
    <source>
        <dbReference type="ARBA" id="ARBA00023125"/>
    </source>
</evidence>
<dbReference type="InterPro" id="IPR016032">
    <property type="entry name" value="Sig_transdc_resp-reg_C-effctor"/>
</dbReference>
<protein>
    <submittedName>
        <fullName evidence="6">DNA-binding response regulator</fullName>
    </submittedName>
</protein>
<dbReference type="RefSeq" id="WP_285635686.1">
    <property type="nucleotide sequence ID" value="NZ_BSTJ01000018.1"/>
</dbReference>
<dbReference type="EMBL" id="BSTJ01000018">
    <property type="protein sequence ID" value="GLY81349.1"/>
    <property type="molecule type" value="Genomic_DNA"/>
</dbReference>
<dbReference type="InterPro" id="IPR039420">
    <property type="entry name" value="WalR-like"/>
</dbReference>
<feature type="domain" description="Response regulatory" evidence="5">
    <location>
        <begin position="2"/>
        <end position="120"/>
    </location>
</feature>
<gene>
    <name evidence="6" type="ORF">Airi01_096160</name>
</gene>
<dbReference type="Proteomes" id="UP001165135">
    <property type="component" value="Unassembled WGS sequence"/>
</dbReference>
<dbReference type="AlphaFoldDB" id="A0A9W6RT52"/>
<dbReference type="GO" id="GO:0000160">
    <property type="term" value="P:phosphorelay signal transduction system"/>
    <property type="evidence" value="ECO:0007669"/>
    <property type="project" value="InterPro"/>
</dbReference>
<keyword evidence="1" id="KW-0805">Transcription regulation</keyword>
<dbReference type="InterPro" id="IPR000792">
    <property type="entry name" value="Tscrpt_reg_LuxR_C"/>
</dbReference>
<dbReference type="InterPro" id="IPR011006">
    <property type="entry name" value="CheY-like_superfamily"/>
</dbReference>
<dbReference type="SMART" id="SM00421">
    <property type="entry name" value="HTH_LUXR"/>
    <property type="match status" value="1"/>
</dbReference>
<dbReference type="SUPFAM" id="SSF52172">
    <property type="entry name" value="CheY-like"/>
    <property type="match status" value="1"/>
</dbReference>
<evidence type="ECO:0000313" key="7">
    <source>
        <dbReference type="Proteomes" id="UP001165135"/>
    </source>
</evidence>
<dbReference type="PROSITE" id="PS50110">
    <property type="entry name" value="RESPONSE_REGULATORY"/>
    <property type="match status" value="1"/>
</dbReference>
<accession>A0A9W6RT52</accession>
<comment type="caution">
    <text evidence="4">Lacks conserved residue(s) required for the propagation of feature annotation.</text>
</comment>
<keyword evidence="3" id="KW-0804">Transcription</keyword>
<evidence type="ECO:0000256" key="4">
    <source>
        <dbReference type="PROSITE-ProRule" id="PRU00169"/>
    </source>
</evidence>
<dbReference type="PANTHER" id="PTHR43214:SF24">
    <property type="entry name" value="TRANSCRIPTIONAL REGULATORY PROTEIN NARL-RELATED"/>
    <property type="match status" value="1"/>
</dbReference>
<evidence type="ECO:0000256" key="1">
    <source>
        <dbReference type="ARBA" id="ARBA00023015"/>
    </source>
</evidence>
<dbReference type="InterPro" id="IPR001789">
    <property type="entry name" value="Sig_transdc_resp-reg_receiver"/>
</dbReference>
<organism evidence="6 7">
    <name type="scientific">Actinoallomurus iriomotensis</name>
    <dbReference type="NCBI Taxonomy" id="478107"/>
    <lineage>
        <taxon>Bacteria</taxon>
        <taxon>Bacillati</taxon>
        <taxon>Actinomycetota</taxon>
        <taxon>Actinomycetes</taxon>
        <taxon>Streptosporangiales</taxon>
        <taxon>Thermomonosporaceae</taxon>
        <taxon>Actinoallomurus</taxon>
    </lineage>
</organism>
<keyword evidence="2 6" id="KW-0238">DNA-binding</keyword>
<reference evidence="6" key="1">
    <citation type="submission" date="2023-03" db="EMBL/GenBank/DDBJ databases">
        <title>Actinoallomurus iriomotensis NBRC 103681.</title>
        <authorList>
            <person name="Ichikawa N."/>
            <person name="Sato H."/>
            <person name="Tonouchi N."/>
        </authorList>
    </citation>
    <scope>NUCLEOTIDE SEQUENCE</scope>
    <source>
        <strain evidence="6">NBRC 103681</strain>
    </source>
</reference>
<evidence type="ECO:0000259" key="5">
    <source>
        <dbReference type="PROSITE" id="PS50110"/>
    </source>
</evidence>
<sequence length="217" mass="23474">MRIVVGGDNLPLAERMARLSRAYGAEVIKAGDGFPALIETAERERPDVAVTTVRRAYADLDKVLTVLDLRRRNPGTGFVLLSPTADVAYTRELLTADGGVGYLPERSLGRPADVVLALLRVVSGEFGLDQALIGNLISSTWGTELRRLGRVEREVVDLLAAGWPDDVIAARLWFEEATVVRLVGEIFEKLGLEPAADPARRARAVLALAAGRPRPPS</sequence>
<dbReference type="GO" id="GO:0006355">
    <property type="term" value="P:regulation of DNA-templated transcription"/>
    <property type="evidence" value="ECO:0007669"/>
    <property type="project" value="InterPro"/>
</dbReference>
<comment type="caution">
    <text evidence="6">The sequence shown here is derived from an EMBL/GenBank/DDBJ whole genome shotgun (WGS) entry which is preliminary data.</text>
</comment>
<dbReference type="PANTHER" id="PTHR43214">
    <property type="entry name" value="TWO-COMPONENT RESPONSE REGULATOR"/>
    <property type="match status" value="1"/>
</dbReference>
<dbReference type="SUPFAM" id="SSF46894">
    <property type="entry name" value="C-terminal effector domain of the bipartite response regulators"/>
    <property type="match status" value="1"/>
</dbReference>
<evidence type="ECO:0000256" key="3">
    <source>
        <dbReference type="ARBA" id="ARBA00023163"/>
    </source>
</evidence>
<evidence type="ECO:0000313" key="6">
    <source>
        <dbReference type="EMBL" id="GLY81349.1"/>
    </source>
</evidence>
<dbReference type="GO" id="GO:0003677">
    <property type="term" value="F:DNA binding"/>
    <property type="evidence" value="ECO:0007669"/>
    <property type="project" value="UniProtKB-KW"/>
</dbReference>